<dbReference type="AlphaFoldDB" id="A0A0K1Q0V1"/>
<dbReference type="EMBL" id="CP012333">
    <property type="protein sequence ID" value="AKU99362.1"/>
    <property type="molecule type" value="Genomic_DNA"/>
</dbReference>
<name>A0A0K1Q0V1_9BACT</name>
<reference evidence="1 2" key="1">
    <citation type="submission" date="2015-08" db="EMBL/GenBank/DDBJ databases">
        <authorList>
            <person name="Babu N.S."/>
            <person name="Beckwith C.J."/>
            <person name="Beseler K.G."/>
            <person name="Brison A."/>
            <person name="Carone J.V."/>
            <person name="Caskin T.P."/>
            <person name="Diamond M."/>
            <person name="Durham M.E."/>
            <person name="Foxe J.M."/>
            <person name="Go M."/>
            <person name="Henderson B.A."/>
            <person name="Jones I.B."/>
            <person name="McGettigan J.A."/>
            <person name="Micheletti S.J."/>
            <person name="Nasrallah M.E."/>
            <person name="Ortiz D."/>
            <person name="Piller C.R."/>
            <person name="Privatt S.R."/>
            <person name="Schneider S.L."/>
            <person name="Sharp S."/>
            <person name="Smith T.C."/>
            <person name="Stanton J.D."/>
            <person name="Ullery H.E."/>
            <person name="Wilson R.J."/>
            <person name="Serrano M.G."/>
            <person name="Buck G."/>
            <person name="Lee V."/>
            <person name="Wang Y."/>
            <person name="Carvalho R."/>
            <person name="Voegtly L."/>
            <person name="Shi R."/>
            <person name="Duckworth R."/>
            <person name="Johnson A."/>
            <person name="Loviza R."/>
            <person name="Walstead R."/>
            <person name="Shah Z."/>
            <person name="Kiflezghi M."/>
            <person name="Wade K."/>
            <person name="Ball S.L."/>
            <person name="Bradley K.W."/>
            <person name="Asai D.J."/>
            <person name="Bowman C.A."/>
            <person name="Russell D.A."/>
            <person name="Pope W.H."/>
            <person name="Jacobs-Sera D."/>
            <person name="Hendrix R.W."/>
            <person name="Hatfull G.F."/>
        </authorList>
    </citation>
    <scope>NUCLEOTIDE SEQUENCE [LARGE SCALE GENOMIC DNA]</scope>
    <source>
        <strain evidence="1 2">DSM 27648</strain>
    </source>
</reference>
<gene>
    <name evidence="1" type="ORF">AKJ09_06026</name>
</gene>
<evidence type="ECO:0000313" key="1">
    <source>
        <dbReference type="EMBL" id="AKU99362.1"/>
    </source>
</evidence>
<dbReference type="KEGG" id="llu:AKJ09_06026"/>
<keyword evidence="2" id="KW-1185">Reference proteome</keyword>
<sequence length="61" mass="7294">MLYRCSCSMLYHREHAPLRLRMCLGCPLVDRSMLLVGRFARLVASRNVDDDRRVERWEALR</sequence>
<organism evidence="1 2">
    <name type="scientific">Labilithrix luteola</name>
    <dbReference type="NCBI Taxonomy" id="1391654"/>
    <lineage>
        <taxon>Bacteria</taxon>
        <taxon>Pseudomonadati</taxon>
        <taxon>Myxococcota</taxon>
        <taxon>Polyangia</taxon>
        <taxon>Polyangiales</taxon>
        <taxon>Labilitrichaceae</taxon>
        <taxon>Labilithrix</taxon>
    </lineage>
</organism>
<accession>A0A0K1Q0V1</accession>
<evidence type="ECO:0000313" key="2">
    <source>
        <dbReference type="Proteomes" id="UP000064967"/>
    </source>
</evidence>
<proteinExistence type="predicted"/>
<dbReference type="STRING" id="1391654.AKJ09_06026"/>
<protein>
    <submittedName>
        <fullName evidence="1">Uncharacterized protein</fullName>
    </submittedName>
</protein>
<dbReference type="Proteomes" id="UP000064967">
    <property type="component" value="Chromosome"/>
</dbReference>